<keyword evidence="5 6" id="KW-0472">Membrane</keyword>
<proteinExistence type="predicted"/>
<feature type="transmembrane region" description="Helical" evidence="6">
    <location>
        <begin position="20"/>
        <end position="38"/>
    </location>
</feature>
<dbReference type="AlphaFoldDB" id="A0A5C6DW66"/>
<dbReference type="InterPro" id="IPR050475">
    <property type="entry name" value="Prenyltransferase_related"/>
</dbReference>
<comment type="subcellular location">
    <subcellularLocation>
        <location evidence="1">Membrane</location>
        <topology evidence="1">Multi-pass membrane protein</topology>
    </subcellularLocation>
</comment>
<accession>A0A5C6DW66</accession>
<keyword evidence="4 6" id="KW-1133">Transmembrane helix</keyword>
<dbReference type="Proteomes" id="UP000315471">
    <property type="component" value="Unassembled WGS sequence"/>
</dbReference>
<feature type="transmembrane region" description="Helical" evidence="6">
    <location>
        <begin position="284"/>
        <end position="302"/>
    </location>
</feature>
<feature type="transmembrane region" description="Helical" evidence="6">
    <location>
        <begin position="94"/>
        <end position="113"/>
    </location>
</feature>
<comment type="caution">
    <text evidence="7">The sequence shown here is derived from an EMBL/GenBank/DDBJ whole genome shotgun (WGS) entry which is preliminary data.</text>
</comment>
<dbReference type="EMBL" id="SJPY01000004">
    <property type="protein sequence ID" value="TWU41633.1"/>
    <property type="molecule type" value="Genomic_DNA"/>
</dbReference>
<evidence type="ECO:0000313" key="8">
    <source>
        <dbReference type="Proteomes" id="UP000315471"/>
    </source>
</evidence>
<feature type="transmembrane region" description="Helical" evidence="6">
    <location>
        <begin position="308"/>
        <end position="325"/>
    </location>
</feature>
<feature type="transmembrane region" description="Helical" evidence="6">
    <location>
        <begin position="217"/>
        <end position="235"/>
    </location>
</feature>
<feature type="transmembrane region" description="Helical" evidence="6">
    <location>
        <begin position="182"/>
        <end position="201"/>
    </location>
</feature>
<evidence type="ECO:0000256" key="5">
    <source>
        <dbReference type="ARBA" id="ARBA00023136"/>
    </source>
</evidence>
<feature type="transmembrane region" description="Helical" evidence="6">
    <location>
        <begin position="119"/>
        <end position="139"/>
    </location>
</feature>
<sequence length="330" mass="36089">MNDDQRKHGPFFYWAQLVRLPNVFTVVADVSAGFLLVSQGPEPLLAWLLVVLAGVAFYWAGMILNDVFDLEIDRVERPNRPLPAGNICSIRARWIGWALLAIGILLGTLSGMLPNQTHPTTWLPAILSVVLAAAVYAYNGPLKNTPLAPSTMGFCRMLSFLLGTAPVLILPHMSGEPFRDQYIIAIALGLGLYIMGITLMARDEATSPNIAAEQSPNLKVGLVVMVIGAGVLAFAPRTALPDIQKTWYLSASRHFPFLIGMIVYPIVLRAYRCLRRPTPERIQMMIRSGILTIIPFSAAIAMLAAGPIWGLAIFTLIVPAFLLSAKLRMT</sequence>
<dbReference type="GO" id="GO:0016765">
    <property type="term" value="F:transferase activity, transferring alkyl or aryl (other than methyl) groups"/>
    <property type="evidence" value="ECO:0007669"/>
    <property type="project" value="InterPro"/>
</dbReference>
<evidence type="ECO:0000256" key="3">
    <source>
        <dbReference type="ARBA" id="ARBA00022692"/>
    </source>
</evidence>
<feature type="transmembrane region" description="Helical" evidence="6">
    <location>
        <begin position="44"/>
        <end position="64"/>
    </location>
</feature>
<evidence type="ECO:0000256" key="6">
    <source>
        <dbReference type="SAM" id="Phobius"/>
    </source>
</evidence>
<organism evidence="7 8">
    <name type="scientific">Novipirellula aureliae</name>
    <dbReference type="NCBI Taxonomy" id="2527966"/>
    <lineage>
        <taxon>Bacteria</taxon>
        <taxon>Pseudomonadati</taxon>
        <taxon>Planctomycetota</taxon>
        <taxon>Planctomycetia</taxon>
        <taxon>Pirellulales</taxon>
        <taxon>Pirellulaceae</taxon>
        <taxon>Novipirellula</taxon>
    </lineage>
</organism>
<dbReference type="CDD" id="cd13964">
    <property type="entry name" value="PT_UbiA_1"/>
    <property type="match status" value="1"/>
</dbReference>
<name>A0A5C6DW66_9BACT</name>
<dbReference type="GO" id="GO:0016020">
    <property type="term" value="C:membrane"/>
    <property type="evidence" value="ECO:0007669"/>
    <property type="project" value="UniProtKB-SubCell"/>
</dbReference>
<dbReference type="Gene3D" id="1.10.357.140">
    <property type="entry name" value="UbiA prenyltransferase"/>
    <property type="match status" value="1"/>
</dbReference>
<evidence type="ECO:0000256" key="4">
    <source>
        <dbReference type="ARBA" id="ARBA00022989"/>
    </source>
</evidence>
<reference evidence="7 8" key="1">
    <citation type="submission" date="2019-02" db="EMBL/GenBank/DDBJ databases">
        <title>Deep-cultivation of Planctomycetes and their phenomic and genomic characterization uncovers novel biology.</title>
        <authorList>
            <person name="Wiegand S."/>
            <person name="Jogler M."/>
            <person name="Boedeker C."/>
            <person name="Pinto D."/>
            <person name="Vollmers J."/>
            <person name="Rivas-Marin E."/>
            <person name="Kohn T."/>
            <person name="Peeters S.H."/>
            <person name="Heuer A."/>
            <person name="Rast P."/>
            <person name="Oberbeckmann S."/>
            <person name="Bunk B."/>
            <person name="Jeske O."/>
            <person name="Meyerdierks A."/>
            <person name="Storesund J.E."/>
            <person name="Kallscheuer N."/>
            <person name="Luecker S."/>
            <person name="Lage O.M."/>
            <person name="Pohl T."/>
            <person name="Merkel B.J."/>
            <person name="Hornburger P."/>
            <person name="Mueller R.-W."/>
            <person name="Bruemmer F."/>
            <person name="Labrenz M."/>
            <person name="Spormann A.M."/>
            <person name="Op Den Camp H."/>
            <person name="Overmann J."/>
            <person name="Amann R."/>
            <person name="Jetten M.S.M."/>
            <person name="Mascher T."/>
            <person name="Medema M.H."/>
            <person name="Devos D.P."/>
            <person name="Kaster A.-K."/>
            <person name="Ovreas L."/>
            <person name="Rohde M."/>
            <person name="Galperin M.Y."/>
            <person name="Jogler C."/>
        </authorList>
    </citation>
    <scope>NUCLEOTIDE SEQUENCE [LARGE SCALE GENOMIC DNA]</scope>
    <source>
        <strain evidence="7 8">Q31b</strain>
    </source>
</reference>
<keyword evidence="2" id="KW-1003">Cell membrane</keyword>
<feature type="transmembrane region" description="Helical" evidence="6">
    <location>
        <begin position="255"/>
        <end position="272"/>
    </location>
</feature>
<gene>
    <name evidence="7" type="ORF">Q31b_30870</name>
</gene>
<dbReference type="InterPro" id="IPR044878">
    <property type="entry name" value="UbiA_sf"/>
</dbReference>
<keyword evidence="8" id="KW-1185">Reference proteome</keyword>
<dbReference type="InterPro" id="IPR000537">
    <property type="entry name" value="UbiA_prenyltransferase"/>
</dbReference>
<keyword evidence="7" id="KW-0808">Transferase</keyword>
<evidence type="ECO:0000256" key="1">
    <source>
        <dbReference type="ARBA" id="ARBA00004141"/>
    </source>
</evidence>
<evidence type="ECO:0000313" key="7">
    <source>
        <dbReference type="EMBL" id="TWU41633.1"/>
    </source>
</evidence>
<dbReference type="PANTHER" id="PTHR42723">
    <property type="entry name" value="CHLOROPHYLL SYNTHASE"/>
    <property type="match status" value="1"/>
</dbReference>
<evidence type="ECO:0000256" key="2">
    <source>
        <dbReference type="ARBA" id="ARBA00022475"/>
    </source>
</evidence>
<dbReference type="PANTHER" id="PTHR42723:SF1">
    <property type="entry name" value="CHLOROPHYLL SYNTHASE, CHLOROPLASTIC"/>
    <property type="match status" value="1"/>
</dbReference>
<keyword evidence="3 6" id="KW-0812">Transmembrane</keyword>
<dbReference type="Pfam" id="PF01040">
    <property type="entry name" value="UbiA"/>
    <property type="match status" value="1"/>
</dbReference>
<protein>
    <submittedName>
        <fullName evidence="7">Prenyltransferase</fullName>
    </submittedName>
</protein>